<comment type="caution">
    <text evidence="2">The sequence shown here is derived from an EMBL/GenBank/DDBJ whole genome shotgun (WGS) entry which is preliminary data.</text>
</comment>
<evidence type="ECO:0000313" key="2">
    <source>
        <dbReference type="EMBL" id="HJE51729.1"/>
    </source>
</evidence>
<dbReference type="Proteomes" id="UP000712713">
    <property type="component" value="Unassembled WGS sequence"/>
</dbReference>
<name>A0A921EQ83_9ACTN</name>
<accession>A0A921EQ83</accession>
<gene>
    <name evidence="2" type="ORF">K8V15_07095</name>
</gene>
<feature type="region of interest" description="Disordered" evidence="1">
    <location>
        <begin position="1"/>
        <end position="21"/>
    </location>
</feature>
<evidence type="ECO:0000256" key="1">
    <source>
        <dbReference type="SAM" id="MobiDB-lite"/>
    </source>
</evidence>
<proteinExistence type="predicted"/>
<organism evidence="2 3">
    <name type="scientific">Tessaracoccus flavescens</name>
    <dbReference type="NCBI Taxonomy" id="399497"/>
    <lineage>
        <taxon>Bacteria</taxon>
        <taxon>Bacillati</taxon>
        <taxon>Actinomycetota</taxon>
        <taxon>Actinomycetes</taxon>
        <taxon>Propionibacteriales</taxon>
        <taxon>Propionibacteriaceae</taxon>
        <taxon>Tessaracoccus</taxon>
    </lineage>
</organism>
<evidence type="ECO:0000313" key="3">
    <source>
        <dbReference type="Proteomes" id="UP000712713"/>
    </source>
</evidence>
<reference evidence="2" key="2">
    <citation type="submission" date="2021-09" db="EMBL/GenBank/DDBJ databases">
        <authorList>
            <person name="Gilroy R."/>
        </authorList>
    </citation>
    <scope>NUCLEOTIDE SEQUENCE</scope>
    <source>
        <strain evidence="2">ChiGjej3B3-7470</strain>
    </source>
</reference>
<feature type="region of interest" description="Disordered" evidence="1">
    <location>
        <begin position="74"/>
        <end position="112"/>
    </location>
</feature>
<sequence>MSEDKDALDFDLEDGNPDGLESMTAEQIAEESHSYGEVTAEDLGSDELIDDGADPAFWVPEDADTPVDVALRPHEARNDTGEGETIDEYLAQEEPDPNATFDYEYSEDDETADEELLVGDVAELDDEGY</sequence>
<reference evidence="2" key="1">
    <citation type="journal article" date="2021" name="PeerJ">
        <title>Extensive microbial diversity within the chicken gut microbiome revealed by metagenomics and culture.</title>
        <authorList>
            <person name="Gilroy R."/>
            <person name="Ravi A."/>
            <person name="Getino M."/>
            <person name="Pursley I."/>
            <person name="Horton D.L."/>
            <person name="Alikhan N.F."/>
            <person name="Baker D."/>
            <person name="Gharbi K."/>
            <person name="Hall N."/>
            <person name="Watson M."/>
            <person name="Adriaenssens E.M."/>
            <person name="Foster-Nyarko E."/>
            <person name="Jarju S."/>
            <person name="Secka A."/>
            <person name="Antonio M."/>
            <person name="Oren A."/>
            <person name="Chaudhuri R.R."/>
            <person name="La Ragione R."/>
            <person name="Hildebrand F."/>
            <person name="Pallen M.J."/>
        </authorList>
    </citation>
    <scope>NUCLEOTIDE SEQUENCE</scope>
    <source>
        <strain evidence="2">ChiGjej3B3-7470</strain>
    </source>
</reference>
<protein>
    <recommendedName>
        <fullName evidence="4">DUF5709 domain-containing protein</fullName>
    </recommendedName>
</protein>
<evidence type="ECO:0008006" key="4">
    <source>
        <dbReference type="Google" id="ProtNLM"/>
    </source>
</evidence>
<feature type="compositionally biased region" description="Acidic residues" evidence="1">
    <location>
        <begin position="81"/>
        <end position="96"/>
    </location>
</feature>
<dbReference type="AlphaFoldDB" id="A0A921EQ83"/>
<dbReference type="EMBL" id="DYZF01000182">
    <property type="protein sequence ID" value="HJE51729.1"/>
    <property type="molecule type" value="Genomic_DNA"/>
</dbReference>